<comment type="caution">
    <text evidence="1">The sequence shown here is derived from an EMBL/GenBank/DDBJ whole genome shotgun (WGS) entry which is preliminary data.</text>
</comment>
<name>A0AAD7IEZ8_9AGAR</name>
<protein>
    <submittedName>
        <fullName evidence="1">Uncharacterized protein</fullName>
    </submittedName>
</protein>
<proteinExistence type="predicted"/>
<organism evidence="1 2">
    <name type="scientific">Mycena maculata</name>
    <dbReference type="NCBI Taxonomy" id="230809"/>
    <lineage>
        <taxon>Eukaryota</taxon>
        <taxon>Fungi</taxon>
        <taxon>Dikarya</taxon>
        <taxon>Basidiomycota</taxon>
        <taxon>Agaricomycotina</taxon>
        <taxon>Agaricomycetes</taxon>
        <taxon>Agaricomycetidae</taxon>
        <taxon>Agaricales</taxon>
        <taxon>Marasmiineae</taxon>
        <taxon>Mycenaceae</taxon>
        <taxon>Mycena</taxon>
    </lineage>
</organism>
<keyword evidence="2" id="KW-1185">Reference proteome</keyword>
<dbReference type="EMBL" id="JARJLG010000126">
    <property type="protein sequence ID" value="KAJ7740759.1"/>
    <property type="molecule type" value="Genomic_DNA"/>
</dbReference>
<gene>
    <name evidence="1" type="ORF">DFH07DRAFT_778344</name>
</gene>
<evidence type="ECO:0000313" key="2">
    <source>
        <dbReference type="Proteomes" id="UP001215280"/>
    </source>
</evidence>
<sequence length="281" mass="31884">MYAGIFSNSTIGTSPIGDQDLSQCCSLILIIKFPGRGPNIHTLLLEFAARTYKLQDYLTSRDTWRLHDERRGSLDVAPTISPSVTGSIDRSDVGSQEAGQLRKLMMEYRKQDDDLEDATESTVQGALMLLMKIKLEPSDVLDRGEASVSRYLLEKRMYEQTDRIVGELHYFLQMTAALVPGCKKFFRVDPEDALLPILQGCSNVAQLLMAWELLWARLELGQKFIEKYAKEFGNLKSIKDFSPASTTVELAESLRTLSNKDEQMRHMLDRYPHHNEETTAL</sequence>
<evidence type="ECO:0000313" key="1">
    <source>
        <dbReference type="EMBL" id="KAJ7740759.1"/>
    </source>
</evidence>
<accession>A0AAD7IEZ8</accession>
<dbReference type="Proteomes" id="UP001215280">
    <property type="component" value="Unassembled WGS sequence"/>
</dbReference>
<reference evidence="1" key="1">
    <citation type="submission" date="2023-03" db="EMBL/GenBank/DDBJ databases">
        <title>Massive genome expansion in bonnet fungi (Mycena s.s.) driven by repeated elements and novel gene families across ecological guilds.</title>
        <authorList>
            <consortium name="Lawrence Berkeley National Laboratory"/>
            <person name="Harder C.B."/>
            <person name="Miyauchi S."/>
            <person name="Viragh M."/>
            <person name="Kuo A."/>
            <person name="Thoen E."/>
            <person name="Andreopoulos B."/>
            <person name="Lu D."/>
            <person name="Skrede I."/>
            <person name="Drula E."/>
            <person name="Henrissat B."/>
            <person name="Morin E."/>
            <person name="Kohler A."/>
            <person name="Barry K."/>
            <person name="LaButti K."/>
            <person name="Morin E."/>
            <person name="Salamov A."/>
            <person name="Lipzen A."/>
            <person name="Mereny Z."/>
            <person name="Hegedus B."/>
            <person name="Baldrian P."/>
            <person name="Stursova M."/>
            <person name="Weitz H."/>
            <person name="Taylor A."/>
            <person name="Grigoriev I.V."/>
            <person name="Nagy L.G."/>
            <person name="Martin F."/>
            <person name="Kauserud H."/>
        </authorList>
    </citation>
    <scope>NUCLEOTIDE SEQUENCE</scope>
    <source>
        <strain evidence="1">CBHHK188m</strain>
    </source>
</reference>
<dbReference type="AlphaFoldDB" id="A0AAD7IEZ8"/>